<keyword evidence="10" id="KW-0732">Signal</keyword>
<feature type="domain" description="TonB-dependent receptor plug" evidence="12">
    <location>
        <begin position="114"/>
        <end position="220"/>
    </location>
</feature>
<dbReference type="InterPro" id="IPR039426">
    <property type="entry name" value="TonB-dep_rcpt-like"/>
</dbReference>
<dbReference type="InterPro" id="IPR008969">
    <property type="entry name" value="CarboxyPept-like_regulatory"/>
</dbReference>
<dbReference type="Gene3D" id="2.40.170.20">
    <property type="entry name" value="TonB-dependent receptor, beta-barrel domain"/>
    <property type="match status" value="1"/>
</dbReference>
<dbReference type="NCBIfam" id="TIGR04057">
    <property type="entry name" value="SusC_RagA_signa"/>
    <property type="match status" value="1"/>
</dbReference>
<dbReference type="InterPro" id="IPR037066">
    <property type="entry name" value="Plug_dom_sf"/>
</dbReference>
<dbReference type="EMBL" id="VLKO01000001">
    <property type="protein sequence ID" value="TWI03357.1"/>
    <property type="molecule type" value="Genomic_DNA"/>
</dbReference>
<evidence type="ECO:0000259" key="11">
    <source>
        <dbReference type="Pfam" id="PF00593"/>
    </source>
</evidence>
<evidence type="ECO:0000256" key="6">
    <source>
        <dbReference type="ARBA" id="ARBA00023136"/>
    </source>
</evidence>
<reference evidence="13 14" key="1">
    <citation type="journal article" date="2015" name="Stand. Genomic Sci.">
        <title>Genomic Encyclopedia of Bacterial and Archaeal Type Strains, Phase III: the genomes of soil and plant-associated and newly described type strains.</title>
        <authorList>
            <person name="Whitman W.B."/>
            <person name="Woyke T."/>
            <person name="Klenk H.P."/>
            <person name="Zhou Y."/>
            <person name="Lilburn T.G."/>
            <person name="Beck B.J."/>
            <person name="De Vos P."/>
            <person name="Vandamme P."/>
            <person name="Eisen J.A."/>
            <person name="Garrity G."/>
            <person name="Hugenholtz P."/>
            <person name="Kyrpides N.C."/>
        </authorList>
    </citation>
    <scope>NUCLEOTIDE SEQUENCE [LARGE SCALE GENOMIC DNA]</scope>
    <source>
        <strain evidence="13 14">CGMCC 1.6847</strain>
    </source>
</reference>
<keyword evidence="6 8" id="KW-0472">Membrane</keyword>
<dbReference type="InterPro" id="IPR023997">
    <property type="entry name" value="TonB-dep_OMP_SusC/RagA_CS"/>
</dbReference>
<dbReference type="Pfam" id="PF13715">
    <property type="entry name" value="CarbopepD_reg_2"/>
    <property type="match status" value="1"/>
</dbReference>
<keyword evidence="14" id="KW-1185">Reference proteome</keyword>
<evidence type="ECO:0000313" key="13">
    <source>
        <dbReference type="EMBL" id="TWI03357.1"/>
    </source>
</evidence>
<dbReference type="Pfam" id="PF00593">
    <property type="entry name" value="TonB_dep_Rec_b-barrel"/>
    <property type="match status" value="1"/>
</dbReference>
<evidence type="ECO:0000256" key="3">
    <source>
        <dbReference type="ARBA" id="ARBA00022452"/>
    </source>
</evidence>
<evidence type="ECO:0000259" key="12">
    <source>
        <dbReference type="Pfam" id="PF07715"/>
    </source>
</evidence>
<feature type="signal peptide" evidence="10">
    <location>
        <begin position="1"/>
        <end position="22"/>
    </location>
</feature>
<evidence type="ECO:0000256" key="7">
    <source>
        <dbReference type="ARBA" id="ARBA00023237"/>
    </source>
</evidence>
<keyword evidence="2 8" id="KW-0813">Transport</keyword>
<dbReference type="InterPro" id="IPR012910">
    <property type="entry name" value="Plug_dom"/>
</dbReference>
<comment type="subcellular location">
    <subcellularLocation>
        <location evidence="1 8">Cell outer membrane</location>
        <topology evidence="1 8">Multi-pass membrane protein</topology>
    </subcellularLocation>
</comment>
<keyword evidence="5 9" id="KW-0798">TonB box</keyword>
<dbReference type="InterPro" id="IPR036942">
    <property type="entry name" value="Beta-barrel_TonB_sf"/>
</dbReference>
<dbReference type="NCBIfam" id="TIGR04056">
    <property type="entry name" value="OMP_RagA_SusC"/>
    <property type="match status" value="1"/>
</dbReference>
<feature type="chain" id="PRO_5045345873" evidence="10">
    <location>
        <begin position="23"/>
        <end position="1073"/>
    </location>
</feature>
<dbReference type="SUPFAM" id="SSF49464">
    <property type="entry name" value="Carboxypeptidase regulatory domain-like"/>
    <property type="match status" value="1"/>
</dbReference>
<proteinExistence type="inferred from homology"/>
<gene>
    <name evidence="13" type="ORF">IQ05_00299</name>
</gene>
<dbReference type="InterPro" id="IPR023996">
    <property type="entry name" value="TonB-dep_OMP_SusC/RagA"/>
</dbReference>
<keyword evidence="3 8" id="KW-1134">Transmembrane beta strand</keyword>
<dbReference type="SUPFAM" id="SSF56935">
    <property type="entry name" value="Porins"/>
    <property type="match status" value="1"/>
</dbReference>
<keyword evidence="4 8" id="KW-0812">Transmembrane</keyword>
<accession>A0ABY3FPI5</accession>
<protein>
    <submittedName>
        <fullName evidence="13">TonB-linked SusC/RagA family outer membrane protein</fullName>
    </submittedName>
</protein>
<sequence>MRSKFKWIFSLLLALSMQFAFAQERTITGTVTDASGPIPGVNVLIKGSKSGVQTTLDGSYSIKAKIGDVLVFSFVGMNDKLLTVGASTTLNARLDTGVSLEEVVVVGYRTVSTRSFTGSAKQIKAENIEKKSVSNISQALAGEVAGVRVINTSGQPGASATIRVRGIGSVNGNRAPLYVVDGIPYSGTLNSINPTDIASTTVLKDAEATAIYGSRGANGVILISTKAGKTNSSYIEVDTKIGVNFSLLPRYNTVRSPETYIQYAWESLKNQGTYVNNLSAANSITYANQSLFNPTNGGINPTYNMWNVTDGAGLIDPTTGLVKAGVTRRYNPENWADFGFQNSIRQEANLTMAGGQGNTKYYSSIGYLNDQGYIANSSFDRITTRLNVTHQVKPWLSGNVNFGYTNSTTNNNGQSSDSGSVFWFVDNLPAIYPLFKRDASGAIIQDPIYGGGIYDYGETRGFGGLTNAISDAIRSTNETKRNELNFNTSLDFKITNFLKFETKFGAQYYNNAYTNQENPFYGPSASQNGSVYKQNTELLNYNFQKLLRFNKVFGNHKIDALLAHENTNYENKVLTASKYNLLDPDGTELGNAVVSNPSDSFTDRFTLESFFGQLSYSLKDTYYLSGTVRRDGSSRFLNEKWGTFGAVGAGWVVSNEAFLQDSSWMKYLKLKASYGVIGDQGGASLYSGYDSYSINNLNDQISIGFNSKGNPDLTWETSNMFQTGVEFRLGKFLDVNVEYYNKVTDNLFFNRRVGPSVGYASIFVNDGALVNNGLEFDVTGHVLKGNDYFLDVTVNGEIIENKLTRMPIDPATNQQKIIDIDGIYGRAVGHSIFDFYLREWAGVDPTDGRAQWNAYYFDANANGARDAATEPFITSMEEYVKTNPNNVSGIAQTVTKTYAQAAVKYVGKTAVPKVRGALNLSSGFKSFDLSVQLLYSFGGYSYDGAYAGLMSTGQAGSNNWHEDIQARWQKPGDITNVPRLSNGNDANANSASTRFLTKADYISLNNVKLGYTLPKEIVSRIGLANLNFWVSGDNLWLKSERNGFNPSTSEAGSSDTYRYSPLSTVSFGARVKF</sequence>
<keyword evidence="7 8" id="KW-0998">Cell outer membrane</keyword>
<evidence type="ECO:0000256" key="5">
    <source>
        <dbReference type="ARBA" id="ARBA00023077"/>
    </source>
</evidence>
<dbReference type="InterPro" id="IPR000531">
    <property type="entry name" value="Beta-barrel_TonB"/>
</dbReference>
<dbReference type="Gene3D" id="2.60.40.1120">
    <property type="entry name" value="Carboxypeptidase-like, regulatory domain"/>
    <property type="match status" value="1"/>
</dbReference>
<evidence type="ECO:0000256" key="4">
    <source>
        <dbReference type="ARBA" id="ARBA00022692"/>
    </source>
</evidence>
<dbReference type="PROSITE" id="PS52016">
    <property type="entry name" value="TONB_DEPENDENT_REC_3"/>
    <property type="match status" value="1"/>
</dbReference>
<evidence type="ECO:0000256" key="1">
    <source>
        <dbReference type="ARBA" id="ARBA00004571"/>
    </source>
</evidence>
<evidence type="ECO:0000313" key="14">
    <source>
        <dbReference type="Proteomes" id="UP000317519"/>
    </source>
</evidence>
<evidence type="ECO:0000256" key="10">
    <source>
        <dbReference type="SAM" id="SignalP"/>
    </source>
</evidence>
<feature type="domain" description="TonB-dependent receptor-like beta-barrel" evidence="11">
    <location>
        <begin position="455"/>
        <end position="839"/>
    </location>
</feature>
<name>A0ABY3FPI5_9FLAO</name>
<dbReference type="RefSeq" id="WP_144889123.1">
    <property type="nucleotide sequence ID" value="NZ_VLKO01000001.1"/>
</dbReference>
<evidence type="ECO:0000256" key="9">
    <source>
        <dbReference type="RuleBase" id="RU003357"/>
    </source>
</evidence>
<dbReference type="Gene3D" id="2.170.130.10">
    <property type="entry name" value="TonB-dependent receptor, plug domain"/>
    <property type="match status" value="1"/>
</dbReference>
<comment type="caution">
    <text evidence="13">The sequence shown here is derived from an EMBL/GenBank/DDBJ whole genome shotgun (WGS) entry which is preliminary data.</text>
</comment>
<comment type="similarity">
    <text evidence="8 9">Belongs to the TonB-dependent receptor family.</text>
</comment>
<evidence type="ECO:0000256" key="8">
    <source>
        <dbReference type="PROSITE-ProRule" id="PRU01360"/>
    </source>
</evidence>
<organism evidence="13 14">
    <name type="scientific">Flavobacterium tiangeerense</name>
    <dbReference type="NCBI Taxonomy" id="459471"/>
    <lineage>
        <taxon>Bacteria</taxon>
        <taxon>Pseudomonadati</taxon>
        <taxon>Bacteroidota</taxon>
        <taxon>Flavobacteriia</taxon>
        <taxon>Flavobacteriales</taxon>
        <taxon>Flavobacteriaceae</taxon>
        <taxon>Flavobacterium</taxon>
    </lineage>
</organism>
<dbReference type="Pfam" id="PF07715">
    <property type="entry name" value="Plug"/>
    <property type="match status" value="1"/>
</dbReference>
<dbReference type="Proteomes" id="UP000317519">
    <property type="component" value="Unassembled WGS sequence"/>
</dbReference>
<evidence type="ECO:0000256" key="2">
    <source>
        <dbReference type="ARBA" id="ARBA00022448"/>
    </source>
</evidence>